<dbReference type="PANTHER" id="PTHR21274">
    <property type="entry name" value="MECKELIN"/>
    <property type="match status" value="1"/>
</dbReference>
<sequence>MFLGLRGFAFSIFVLQISAQLRDQLRFVTVETCAGNGTVFDASRVTCSPCPANSTSFRGHSCVCKSGYIETKRSNYRQVECKRCPEGQTSSLSRNRCLNCTADSCSRCAVGGALVENEFSVECVQCVNHTHLPECSAWERRQTLVTDTDPDYPSYNENSEFILRKITKAYEKCDSGEDCGLLANLCVLSHYRMSLSQESLCTLYLKRMPTLGQRGPNNGPWIYYDEETQQTLYKTNLPNKFTLNPSKNSSFLVFHGIMFDDSGNFVKDGDLSIRELLPCGQIPVRLPFAANVDVTCKITAKELSDHPLYFVDVYLVNQQKQTIYPIPILLRNLYKNGIAINKPGRLESQWQLTRRLFTVDSLSIPGSIRYLKSVDIRVRLQPWWDGREAGSAYPPLIILSYGRIPNTSEEEINLRFRVHYEQIQSKTFQDISIAIGVLSTLVAMWACIRTWGWVRRNGTQSFGAIGIYKLLAFTCGGLADAFLLVLLCSCFNWLVMFKAQGIIHLLLPTADQETEIITYIAVALALKVVEVVDSIVMQQNWDVFLVDWELTEGATAWRSYLIAGEFLKLITYRRINIGSLLLVILFILKVANVESLALSSPASVHISSSVTPFSSTCRLGLIALVFLGTASIYYVCVRLVIERLFGNSRMQRFVDLCSIANISLLTLTHSCYGYYIHGRSVLGKSDVTLWEILDQLHKEENDLCAHRGLIPDTDEQTFRISLLSQLKVQYNRLLEGANAPPQSIERVAASHKAINRFLVAFLQHAVKDLDYVVRDAMAVETFLDVELNDVHDRCVFYKDPNGRTLESLLFSNFEKNLLMLDLLVLIVSDWASHDPILACCLVYAVDTFISTLRTAFLKRNLVKKSLIDSRFITK</sequence>
<evidence type="ECO:0000313" key="4">
    <source>
        <dbReference type="RefSeq" id="XP_003739470.1"/>
    </source>
</evidence>
<dbReference type="Proteomes" id="UP000694867">
    <property type="component" value="Unplaced"/>
</dbReference>
<evidence type="ECO:0000256" key="2">
    <source>
        <dbReference type="SAM" id="SignalP"/>
    </source>
</evidence>
<feature type="transmembrane region" description="Helical" evidence="1">
    <location>
        <begin position="577"/>
        <end position="599"/>
    </location>
</feature>
<protein>
    <submittedName>
        <fullName evidence="4">Meckelin</fullName>
    </submittedName>
</protein>
<feature type="transmembrane region" description="Helical" evidence="1">
    <location>
        <begin position="516"/>
        <end position="536"/>
    </location>
</feature>
<keyword evidence="2" id="KW-0732">Signal</keyword>
<organism evidence="3 4">
    <name type="scientific">Galendromus occidentalis</name>
    <name type="common">western predatory mite</name>
    <dbReference type="NCBI Taxonomy" id="34638"/>
    <lineage>
        <taxon>Eukaryota</taxon>
        <taxon>Metazoa</taxon>
        <taxon>Ecdysozoa</taxon>
        <taxon>Arthropoda</taxon>
        <taxon>Chelicerata</taxon>
        <taxon>Arachnida</taxon>
        <taxon>Acari</taxon>
        <taxon>Parasitiformes</taxon>
        <taxon>Mesostigmata</taxon>
        <taxon>Gamasina</taxon>
        <taxon>Phytoseioidea</taxon>
        <taxon>Phytoseiidae</taxon>
        <taxon>Typhlodrominae</taxon>
        <taxon>Galendromus</taxon>
    </lineage>
</organism>
<dbReference type="GeneID" id="100899115"/>
<proteinExistence type="predicted"/>
<evidence type="ECO:0000313" key="3">
    <source>
        <dbReference type="Proteomes" id="UP000694867"/>
    </source>
</evidence>
<keyword evidence="3" id="KW-1185">Reference proteome</keyword>
<dbReference type="RefSeq" id="XP_003739470.1">
    <property type="nucleotide sequence ID" value="XM_003739422.1"/>
</dbReference>
<dbReference type="InterPro" id="IPR019170">
    <property type="entry name" value="Meckelin"/>
</dbReference>
<keyword evidence="1" id="KW-0472">Membrane</keyword>
<accession>A0AAJ6QPC4</accession>
<dbReference type="KEGG" id="goe:100899115"/>
<dbReference type="PANTHER" id="PTHR21274:SF0">
    <property type="entry name" value="MECKELIN"/>
    <property type="match status" value="1"/>
</dbReference>
<feature type="transmembrane region" description="Helical" evidence="1">
    <location>
        <begin position="431"/>
        <end position="454"/>
    </location>
</feature>
<feature type="transmembrane region" description="Helical" evidence="1">
    <location>
        <begin position="653"/>
        <end position="675"/>
    </location>
</feature>
<keyword evidence="1" id="KW-0812">Transmembrane</keyword>
<keyword evidence="1" id="KW-1133">Transmembrane helix</keyword>
<feature type="transmembrane region" description="Helical" evidence="1">
    <location>
        <begin position="466"/>
        <end position="496"/>
    </location>
</feature>
<reference evidence="4" key="1">
    <citation type="submission" date="2025-08" db="UniProtKB">
        <authorList>
            <consortium name="RefSeq"/>
        </authorList>
    </citation>
    <scope>IDENTIFICATION</scope>
</reference>
<dbReference type="GO" id="GO:0060271">
    <property type="term" value="P:cilium assembly"/>
    <property type="evidence" value="ECO:0007669"/>
    <property type="project" value="InterPro"/>
</dbReference>
<dbReference type="Pfam" id="PF09773">
    <property type="entry name" value="Meckelin"/>
    <property type="match status" value="1"/>
</dbReference>
<feature type="signal peptide" evidence="2">
    <location>
        <begin position="1"/>
        <end position="19"/>
    </location>
</feature>
<name>A0AAJ6QPC4_9ACAR</name>
<feature type="transmembrane region" description="Helical" evidence="1">
    <location>
        <begin position="619"/>
        <end position="641"/>
    </location>
</feature>
<dbReference type="AlphaFoldDB" id="A0AAJ6QPC4"/>
<feature type="chain" id="PRO_5042496819" evidence="2">
    <location>
        <begin position="20"/>
        <end position="874"/>
    </location>
</feature>
<dbReference type="GO" id="GO:0036038">
    <property type="term" value="C:MKS complex"/>
    <property type="evidence" value="ECO:0007669"/>
    <property type="project" value="InterPro"/>
</dbReference>
<gene>
    <name evidence="4" type="primary">LOC100899115</name>
</gene>
<evidence type="ECO:0000256" key="1">
    <source>
        <dbReference type="SAM" id="Phobius"/>
    </source>
</evidence>